<gene>
    <name evidence="3" type="ORF">GNZ18_31125</name>
</gene>
<reference evidence="3 4" key="1">
    <citation type="submission" date="2019-11" db="EMBL/GenBank/DDBJ databases">
        <authorList>
            <person name="Cao P."/>
        </authorList>
    </citation>
    <scope>NUCLEOTIDE SEQUENCE [LARGE SCALE GENOMIC DNA]</scope>
    <source>
        <strain evidence="3 4">NEAU-AAG5</strain>
    </source>
</reference>
<keyword evidence="1" id="KW-0175">Coiled coil</keyword>
<feature type="region of interest" description="Disordered" evidence="2">
    <location>
        <begin position="239"/>
        <end position="293"/>
    </location>
</feature>
<protein>
    <submittedName>
        <fullName evidence="3">Uncharacterized protein</fullName>
    </submittedName>
</protein>
<feature type="region of interest" description="Disordered" evidence="2">
    <location>
        <begin position="1"/>
        <end position="96"/>
    </location>
</feature>
<proteinExistence type="predicted"/>
<feature type="coiled-coil region" evidence="1">
    <location>
        <begin position="527"/>
        <end position="557"/>
    </location>
</feature>
<feature type="coiled-coil region" evidence="1">
    <location>
        <begin position="628"/>
        <end position="694"/>
    </location>
</feature>
<evidence type="ECO:0000256" key="1">
    <source>
        <dbReference type="SAM" id="Coils"/>
    </source>
</evidence>
<feature type="region of interest" description="Disordered" evidence="2">
    <location>
        <begin position="393"/>
        <end position="421"/>
    </location>
</feature>
<feature type="compositionally biased region" description="Low complexity" evidence="2">
    <location>
        <begin position="31"/>
        <end position="47"/>
    </location>
</feature>
<name>A0A7K1L9W0_9ACTN</name>
<comment type="caution">
    <text evidence="3">The sequence shown here is derived from an EMBL/GenBank/DDBJ whole genome shotgun (WGS) entry which is preliminary data.</text>
</comment>
<dbReference type="EMBL" id="WOFH01000013">
    <property type="protein sequence ID" value="MUN41026.1"/>
    <property type="molecule type" value="Genomic_DNA"/>
</dbReference>
<dbReference type="Gene3D" id="3.40.50.300">
    <property type="entry name" value="P-loop containing nucleotide triphosphate hydrolases"/>
    <property type="match status" value="1"/>
</dbReference>
<evidence type="ECO:0000256" key="2">
    <source>
        <dbReference type="SAM" id="MobiDB-lite"/>
    </source>
</evidence>
<feature type="compositionally biased region" description="Basic and acidic residues" evidence="2">
    <location>
        <begin position="8"/>
        <end position="18"/>
    </location>
</feature>
<sequence>MKQSAEPNEPHEDERSPHAPDLVPLAERAAEPTAEVEPVAEPVAEPVTQDEPVSEPAPIAQVEPVAEPVAQVEPVAEPAPVAEPEPVARTAPLPEVEPLVDDEAGVILEDGWDGANLVESTYGALTEGFEEREARLRESSSEAVGWAPYIAAVRAFREGRVAGDWESLARLLVAPGSLTSGDDVQIVETRDEDAAVRAAVQESLDAGQRALLLAPDQERAAELLRSMRDDVFALLIETRPATPPAEPDGPTPRGEFGSNGTVEFRPLSFDDEGALDMTLPDLPNPAEPPREPEEWVRDAVVRPVGEAWRQSWETEARLLKRGLMWLEQWPRDAAALRAVQDENTRRRAELEAELAALTKEIEDAGAAEAAAEQGAVDAEAAAERLITVQDEAEAELAGPKAEAERRQAVADAAAADASDRTRDADAAQARCAELHARDTTAQAELQAARDLEASLTDELERAKEALPGVAAEAERLTAADADASGEGHAAYYRLVSAESALSAMKRKMTLGQRMHVASPPSGLSGMRAEVKARAREADEAARRAQEAKDAAEKAGRRHQELAAFVSDGGTRLAHAREAQERLGTELIWLASERESAAAAYQEQARLAAESVDKATQMSMEARVAQQAARAIEERVEAARVAREEALATVGRAKAAAEAAATHAVETRSALERRTAEAERELASRERDLETAVEAEARSRENVREICGADPVGDPELISTHQTRAMARIERLTAYLDGGAAADGAAEGLLRTADLVVGTPLGAGLTAAEEEFDTLIVADAGRLTDAELLVGAVRARRWILVGGAGPEEEDSPFARARAASLTWG</sequence>
<keyword evidence="4" id="KW-1185">Reference proteome</keyword>
<dbReference type="RefSeq" id="WP_156220223.1">
    <property type="nucleotide sequence ID" value="NZ_WOFH01000013.1"/>
</dbReference>
<evidence type="ECO:0000313" key="4">
    <source>
        <dbReference type="Proteomes" id="UP000432015"/>
    </source>
</evidence>
<feature type="compositionally biased region" description="Pro residues" evidence="2">
    <location>
        <begin position="241"/>
        <end position="250"/>
    </location>
</feature>
<dbReference type="Proteomes" id="UP000432015">
    <property type="component" value="Unassembled WGS sequence"/>
</dbReference>
<evidence type="ECO:0000313" key="3">
    <source>
        <dbReference type="EMBL" id="MUN41026.1"/>
    </source>
</evidence>
<dbReference type="InterPro" id="IPR027417">
    <property type="entry name" value="P-loop_NTPase"/>
</dbReference>
<dbReference type="AlphaFoldDB" id="A0A7K1L9W0"/>
<feature type="compositionally biased region" description="Low complexity" evidence="2">
    <location>
        <begin position="56"/>
        <end position="88"/>
    </location>
</feature>
<organism evidence="3 4">
    <name type="scientific">Actinomadura litoris</name>
    <dbReference type="NCBI Taxonomy" id="2678616"/>
    <lineage>
        <taxon>Bacteria</taxon>
        <taxon>Bacillati</taxon>
        <taxon>Actinomycetota</taxon>
        <taxon>Actinomycetes</taxon>
        <taxon>Streptosporangiales</taxon>
        <taxon>Thermomonosporaceae</taxon>
        <taxon>Actinomadura</taxon>
    </lineage>
</organism>
<accession>A0A7K1L9W0</accession>